<dbReference type="OrthoDB" id="6434150at2759"/>
<evidence type="ECO:0000313" key="1">
    <source>
        <dbReference type="EMBL" id="GBM96478.1"/>
    </source>
</evidence>
<dbReference type="EMBL" id="BGPR01004146">
    <property type="protein sequence ID" value="GBM96478.1"/>
    <property type="molecule type" value="Genomic_DNA"/>
</dbReference>
<accession>A0A4Y2K3R3</accession>
<proteinExistence type="predicted"/>
<dbReference type="Proteomes" id="UP000499080">
    <property type="component" value="Unassembled WGS sequence"/>
</dbReference>
<dbReference type="AlphaFoldDB" id="A0A4Y2K3R3"/>
<comment type="caution">
    <text evidence="1">The sequence shown here is derived from an EMBL/GenBank/DDBJ whole genome shotgun (WGS) entry which is preliminary data.</text>
</comment>
<evidence type="ECO:0000313" key="2">
    <source>
        <dbReference type="Proteomes" id="UP000499080"/>
    </source>
</evidence>
<sequence>MAHGVSAWDRHMIYRIKTKLVRIQRPFLLSITGAYRRSPFSALQVITGIIPHSIKLEVEADFIRLTRLKQDITINGTKFKAENYEVKAGGWNHHPAISFDENTISTEEDLSSVGQINIYPMDP</sequence>
<keyword evidence="2" id="KW-1185">Reference proteome</keyword>
<reference evidence="1 2" key="1">
    <citation type="journal article" date="2019" name="Sci. Rep.">
        <title>Orb-weaving spider Araneus ventricosus genome elucidates the spidroin gene catalogue.</title>
        <authorList>
            <person name="Kono N."/>
            <person name="Nakamura H."/>
            <person name="Ohtoshi R."/>
            <person name="Moran D.A.P."/>
            <person name="Shinohara A."/>
            <person name="Yoshida Y."/>
            <person name="Fujiwara M."/>
            <person name="Mori M."/>
            <person name="Tomita M."/>
            <person name="Arakawa K."/>
        </authorList>
    </citation>
    <scope>NUCLEOTIDE SEQUENCE [LARGE SCALE GENOMIC DNA]</scope>
</reference>
<protein>
    <submittedName>
        <fullName evidence="1">Uncharacterized protein</fullName>
    </submittedName>
</protein>
<name>A0A4Y2K3R3_ARAVE</name>
<organism evidence="1 2">
    <name type="scientific">Araneus ventricosus</name>
    <name type="common">Orbweaver spider</name>
    <name type="synonym">Epeira ventricosa</name>
    <dbReference type="NCBI Taxonomy" id="182803"/>
    <lineage>
        <taxon>Eukaryota</taxon>
        <taxon>Metazoa</taxon>
        <taxon>Ecdysozoa</taxon>
        <taxon>Arthropoda</taxon>
        <taxon>Chelicerata</taxon>
        <taxon>Arachnida</taxon>
        <taxon>Araneae</taxon>
        <taxon>Araneomorphae</taxon>
        <taxon>Entelegynae</taxon>
        <taxon>Araneoidea</taxon>
        <taxon>Araneidae</taxon>
        <taxon>Araneus</taxon>
    </lineage>
</organism>
<gene>
    <name evidence="1" type="ORF">AVEN_264017_1</name>
</gene>